<accession>A0ABN7PFK2</accession>
<name>A0ABN7PFK2_TIMPD</name>
<evidence type="ECO:0000313" key="2">
    <source>
        <dbReference type="Proteomes" id="UP001153148"/>
    </source>
</evidence>
<protein>
    <submittedName>
        <fullName evidence="1">Uncharacterized protein</fullName>
    </submittedName>
</protein>
<proteinExistence type="predicted"/>
<organism evidence="1 2">
    <name type="scientific">Timema podura</name>
    <name type="common">Walking stick</name>
    <dbReference type="NCBI Taxonomy" id="61482"/>
    <lineage>
        <taxon>Eukaryota</taxon>
        <taxon>Metazoa</taxon>
        <taxon>Ecdysozoa</taxon>
        <taxon>Arthropoda</taxon>
        <taxon>Hexapoda</taxon>
        <taxon>Insecta</taxon>
        <taxon>Pterygota</taxon>
        <taxon>Neoptera</taxon>
        <taxon>Polyneoptera</taxon>
        <taxon>Phasmatodea</taxon>
        <taxon>Timematodea</taxon>
        <taxon>Timematoidea</taxon>
        <taxon>Timematidae</taxon>
        <taxon>Timema</taxon>
    </lineage>
</organism>
<sequence length="18" mass="2087">MPSSRAPFTRPYSDCLCR</sequence>
<dbReference type="EMBL" id="CAJPIN010055691">
    <property type="protein sequence ID" value="CAG2066548.1"/>
    <property type="molecule type" value="Genomic_DNA"/>
</dbReference>
<comment type="caution">
    <text evidence="1">The sequence shown here is derived from an EMBL/GenBank/DDBJ whole genome shotgun (WGS) entry which is preliminary data.</text>
</comment>
<gene>
    <name evidence="1" type="ORF">TPAB3V08_LOCUS13491</name>
</gene>
<keyword evidence="2" id="KW-1185">Reference proteome</keyword>
<dbReference type="Proteomes" id="UP001153148">
    <property type="component" value="Unassembled WGS sequence"/>
</dbReference>
<reference evidence="1" key="1">
    <citation type="submission" date="2021-03" db="EMBL/GenBank/DDBJ databases">
        <authorList>
            <person name="Tran Van P."/>
        </authorList>
    </citation>
    <scope>NUCLEOTIDE SEQUENCE</scope>
</reference>
<evidence type="ECO:0000313" key="1">
    <source>
        <dbReference type="EMBL" id="CAG2066548.1"/>
    </source>
</evidence>